<feature type="signal peptide" evidence="1">
    <location>
        <begin position="1"/>
        <end position="24"/>
    </location>
</feature>
<keyword evidence="3" id="KW-1185">Reference proteome</keyword>
<proteinExistence type="predicted"/>
<comment type="caution">
    <text evidence="2">The sequence shown here is derived from an EMBL/GenBank/DDBJ whole genome shotgun (WGS) entry which is preliminary data.</text>
</comment>
<reference evidence="2 3" key="1">
    <citation type="submission" date="2016-07" db="EMBL/GenBank/DDBJ databases">
        <title>Pervasive Adenine N6-methylation of Active Genes in Fungi.</title>
        <authorList>
            <consortium name="DOE Joint Genome Institute"/>
            <person name="Mondo S.J."/>
            <person name="Dannebaum R.O."/>
            <person name="Kuo R.C."/>
            <person name="Labutti K."/>
            <person name="Haridas S."/>
            <person name="Kuo A."/>
            <person name="Salamov A."/>
            <person name="Ahrendt S.R."/>
            <person name="Lipzen A."/>
            <person name="Sullivan W."/>
            <person name="Andreopoulos W.B."/>
            <person name="Clum A."/>
            <person name="Lindquist E."/>
            <person name="Daum C."/>
            <person name="Ramamoorthy G.K."/>
            <person name="Gryganskyi A."/>
            <person name="Culley D."/>
            <person name="Magnuson J.K."/>
            <person name="James T.Y."/>
            <person name="O'Malley M.A."/>
            <person name="Stajich J.E."/>
            <person name="Spatafora J.W."/>
            <person name="Visel A."/>
            <person name="Grigoriev I.V."/>
        </authorList>
    </citation>
    <scope>NUCLEOTIDE SEQUENCE [LARGE SCALE GENOMIC DNA]</scope>
    <source>
        <strain evidence="2 3">NRRL 1336</strain>
    </source>
</reference>
<evidence type="ECO:0000256" key="1">
    <source>
        <dbReference type="SAM" id="SignalP"/>
    </source>
</evidence>
<dbReference type="Proteomes" id="UP000193560">
    <property type="component" value="Unassembled WGS sequence"/>
</dbReference>
<organism evidence="2 3">
    <name type="scientific">Absidia repens</name>
    <dbReference type="NCBI Taxonomy" id="90262"/>
    <lineage>
        <taxon>Eukaryota</taxon>
        <taxon>Fungi</taxon>
        <taxon>Fungi incertae sedis</taxon>
        <taxon>Mucoromycota</taxon>
        <taxon>Mucoromycotina</taxon>
        <taxon>Mucoromycetes</taxon>
        <taxon>Mucorales</taxon>
        <taxon>Cunninghamellaceae</taxon>
        <taxon>Absidia</taxon>
    </lineage>
</organism>
<dbReference type="EMBL" id="MCGE01000035">
    <property type="protein sequence ID" value="ORZ07369.1"/>
    <property type="molecule type" value="Genomic_DNA"/>
</dbReference>
<keyword evidence="1" id="KW-0732">Signal</keyword>
<feature type="chain" id="PRO_5012417004" evidence="1">
    <location>
        <begin position="25"/>
        <end position="71"/>
    </location>
</feature>
<name>A0A1X2I1S5_9FUNG</name>
<protein>
    <submittedName>
        <fullName evidence="2">Uncharacterized protein</fullName>
    </submittedName>
</protein>
<evidence type="ECO:0000313" key="2">
    <source>
        <dbReference type="EMBL" id="ORZ07369.1"/>
    </source>
</evidence>
<sequence>MTRKYTFRLHKLHCFSLWSAFGLGVTVPYKSRGFVTETFINTWYYPLFPNRDLVSEHSVDEFLISSYGPTA</sequence>
<gene>
    <name evidence="2" type="ORF">BCR42DRAFT_426119</name>
</gene>
<evidence type="ECO:0000313" key="3">
    <source>
        <dbReference type="Proteomes" id="UP000193560"/>
    </source>
</evidence>
<dbReference type="AlphaFoldDB" id="A0A1X2I1S5"/>
<accession>A0A1X2I1S5</accession>